<evidence type="ECO:0000256" key="6">
    <source>
        <dbReference type="ARBA" id="ARBA00038076"/>
    </source>
</evidence>
<feature type="domain" description="ABC3 transporter permease C-terminal" evidence="8">
    <location>
        <begin position="272"/>
        <end position="388"/>
    </location>
</feature>
<evidence type="ECO:0000256" key="1">
    <source>
        <dbReference type="ARBA" id="ARBA00004651"/>
    </source>
</evidence>
<dbReference type="EMBL" id="PDJG01000001">
    <property type="protein sequence ID" value="PFG34678.1"/>
    <property type="molecule type" value="Genomic_DNA"/>
</dbReference>
<feature type="transmembrane region" description="Helical" evidence="7">
    <location>
        <begin position="313"/>
        <end position="344"/>
    </location>
</feature>
<dbReference type="Pfam" id="PF12704">
    <property type="entry name" value="MacB_PCD"/>
    <property type="match status" value="1"/>
</dbReference>
<sequence length="397" mass="41177">MRTAIHALADLRAHPWRAALSGVSLTIGVLAVVAIFTISSVISEVFIAGAEQQFGRKITVTGTLEHLAPSADTVRAMLDAADPFTQAGGSAALIVESTSVPGISHPDAAANNEPFARESIKFVAGNLDSIRRLPLISGRWLNSREDYPLEITLNPTAADTWGGVGAQLALQVTPYSPTLTATVVGVAADGSNDPVVYASLPAVLVYQPDLLSTANVQLILHDKAADDTTFREVAERIAAAGGGTLEPSGMKRSDQVDRLLADLRTQQRAFLAIALLALVISALGILNIGLASIGERARELVVRRALGATRSGVISQVLLSSMIIGLIASAAAAAAAIWGVQWWVPQQIPLGSAIEPPGVPWTAVAWGALAAVATTLIGSALPALVAGRLDVATALRD</sequence>
<dbReference type="InterPro" id="IPR025857">
    <property type="entry name" value="MacB_PCD"/>
</dbReference>
<reference evidence="10 11" key="1">
    <citation type="submission" date="2017-10" db="EMBL/GenBank/DDBJ databases">
        <title>Sequencing the genomes of 1000 actinobacteria strains.</title>
        <authorList>
            <person name="Klenk H.-P."/>
        </authorList>
    </citation>
    <scope>NUCLEOTIDE SEQUENCE [LARGE SCALE GENOMIC DNA]</scope>
    <source>
        <strain evidence="10 11">DSM 18966</strain>
    </source>
</reference>
<dbReference type="AlphaFoldDB" id="A0A2A9E6V1"/>
<evidence type="ECO:0000256" key="3">
    <source>
        <dbReference type="ARBA" id="ARBA00022692"/>
    </source>
</evidence>
<keyword evidence="11" id="KW-1185">Reference proteome</keyword>
<comment type="subcellular location">
    <subcellularLocation>
        <location evidence="1">Cell membrane</location>
        <topology evidence="1">Multi-pass membrane protein</topology>
    </subcellularLocation>
</comment>
<evidence type="ECO:0000256" key="4">
    <source>
        <dbReference type="ARBA" id="ARBA00022989"/>
    </source>
</evidence>
<dbReference type="InterPro" id="IPR003838">
    <property type="entry name" value="ABC3_permease_C"/>
</dbReference>
<dbReference type="PANTHER" id="PTHR30572">
    <property type="entry name" value="MEMBRANE COMPONENT OF TRANSPORTER-RELATED"/>
    <property type="match status" value="1"/>
</dbReference>
<evidence type="ECO:0000256" key="2">
    <source>
        <dbReference type="ARBA" id="ARBA00022475"/>
    </source>
</evidence>
<protein>
    <submittedName>
        <fullName evidence="10">Putative ABC transport system permease protein</fullName>
    </submittedName>
</protein>
<feature type="transmembrane region" description="Helical" evidence="7">
    <location>
        <begin position="269"/>
        <end position="293"/>
    </location>
</feature>
<dbReference type="RefSeq" id="WP_098455677.1">
    <property type="nucleotide sequence ID" value="NZ_PDJG01000001.1"/>
</dbReference>
<keyword evidence="3 7" id="KW-0812">Transmembrane</keyword>
<feature type="transmembrane region" description="Helical" evidence="7">
    <location>
        <begin position="364"/>
        <end position="386"/>
    </location>
</feature>
<dbReference type="OrthoDB" id="5061641at2"/>
<feature type="domain" description="MacB-like periplasmic core" evidence="9">
    <location>
        <begin position="23"/>
        <end position="238"/>
    </location>
</feature>
<dbReference type="Pfam" id="PF02687">
    <property type="entry name" value="FtsX"/>
    <property type="match status" value="1"/>
</dbReference>
<dbReference type="Proteomes" id="UP000225548">
    <property type="component" value="Unassembled WGS sequence"/>
</dbReference>
<evidence type="ECO:0000256" key="5">
    <source>
        <dbReference type="ARBA" id="ARBA00023136"/>
    </source>
</evidence>
<evidence type="ECO:0000313" key="11">
    <source>
        <dbReference type="Proteomes" id="UP000225548"/>
    </source>
</evidence>
<evidence type="ECO:0000259" key="8">
    <source>
        <dbReference type="Pfam" id="PF02687"/>
    </source>
</evidence>
<feature type="transmembrane region" description="Helical" evidence="7">
    <location>
        <begin position="20"/>
        <end position="42"/>
    </location>
</feature>
<keyword evidence="5 7" id="KW-0472">Membrane</keyword>
<dbReference type="GO" id="GO:0005886">
    <property type="term" value="C:plasma membrane"/>
    <property type="evidence" value="ECO:0007669"/>
    <property type="project" value="UniProtKB-SubCell"/>
</dbReference>
<evidence type="ECO:0000256" key="7">
    <source>
        <dbReference type="SAM" id="Phobius"/>
    </source>
</evidence>
<gene>
    <name evidence="10" type="ORF">ATL42_2598</name>
</gene>
<evidence type="ECO:0000313" key="10">
    <source>
        <dbReference type="EMBL" id="PFG34678.1"/>
    </source>
</evidence>
<accession>A0A2A9E6V1</accession>
<dbReference type="PANTHER" id="PTHR30572:SF4">
    <property type="entry name" value="ABC TRANSPORTER PERMEASE YTRF"/>
    <property type="match status" value="1"/>
</dbReference>
<comment type="caution">
    <text evidence="10">The sequence shown here is derived from an EMBL/GenBank/DDBJ whole genome shotgun (WGS) entry which is preliminary data.</text>
</comment>
<keyword evidence="4 7" id="KW-1133">Transmembrane helix</keyword>
<dbReference type="InterPro" id="IPR050250">
    <property type="entry name" value="Macrolide_Exporter_MacB"/>
</dbReference>
<organism evidence="10 11">
    <name type="scientific">Sanguibacter antarcticus</name>
    <dbReference type="NCBI Taxonomy" id="372484"/>
    <lineage>
        <taxon>Bacteria</taxon>
        <taxon>Bacillati</taxon>
        <taxon>Actinomycetota</taxon>
        <taxon>Actinomycetes</taxon>
        <taxon>Micrococcales</taxon>
        <taxon>Sanguibacteraceae</taxon>
        <taxon>Sanguibacter</taxon>
    </lineage>
</organism>
<dbReference type="GO" id="GO:0022857">
    <property type="term" value="F:transmembrane transporter activity"/>
    <property type="evidence" value="ECO:0007669"/>
    <property type="project" value="TreeGrafter"/>
</dbReference>
<keyword evidence="2" id="KW-1003">Cell membrane</keyword>
<name>A0A2A9E6V1_9MICO</name>
<evidence type="ECO:0000259" key="9">
    <source>
        <dbReference type="Pfam" id="PF12704"/>
    </source>
</evidence>
<proteinExistence type="inferred from homology"/>
<comment type="similarity">
    <text evidence="6">Belongs to the ABC-4 integral membrane protein family.</text>
</comment>